<dbReference type="Proteomes" id="UP000321491">
    <property type="component" value="Unassembled WGS sequence"/>
</dbReference>
<evidence type="ECO:0000259" key="4">
    <source>
        <dbReference type="PROSITE" id="PS51781"/>
    </source>
</evidence>
<dbReference type="SUPFAM" id="SSF53187">
    <property type="entry name" value="Zn-dependent exopeptidases"/>
    <property type="match status" value="1"/>
</dbReference>
<dbReference type="OrthoDB" id="9806267at2"/>
<dbReference type="GO" id="GO:0009253">
    <property type="term" value="P:peptidoglycan catabolic process"/>
    <property type="evidence" value="ECO:0007669"/>
    <property type="project" value="InterPro"/>
</dbReference>
<dbReference type="GO" id="GO:0008745">
    <property type="term" value="F:N-acetylmuramoyl-L-alanine amidase activity"/>
    <property type="evidence" value="ECO:0007669"/>
    <property type="project" value="InterPro"/>
</dbReference>
<keyword evidence="6" id="KW-1185">Reference proteome</keyword>
<name>A0A511V0F4_9BACI</name>
<evidence type="ECO:0000256" key="2">
    <source>
        <dbReference type="ARBA" id="ARBA00023316"/>
    </source>
</evidence>
<dbReference type="PANTHER" id="PTHR30404:SF0">
    <property type="entry name" value="N-ACETYLMURAMOYL-L-ALANINE AMIDASE AMIC"/>
    <property type="match status" value="1"/>
</dbReference>
<evidence type="ECO:0000313" key="5">
    <source>
        <dbReference type="EMBL" id="GEN30812.1"/>
    </source>
</evidence>
<dbReference type="RefSeq" id="WP_146936440.1">
    <property type="nucleotide sequence ID" value="NZ_BJXW01000010.1"/>
</dbReference>
<reference evidence="5 6" key="1">
    <citation type="submission" date="2019-07" db="EMBL/GenBank/DDBJ databases">
        <title>Whole genome shotgun sequence of Cerasibacillus quisquiliarum NBRC 102429.</title>
        <authorList>
            <person name="Hosoyama A."/>
            <person name="Uohara A."/>
            <person name="Ohji S."/>
            <person name="Ichikawa N."/>
        </authorList>
    </citation>
    <scope>NUCLEOTIDE SEQUENCE [LARGE SCALE GENOMIC DNA]</scope>
    <source>
        <strain evidence="5 6">NBRC 102429</strain>
    </source>
</reference>
<keyword evidence="2" id="KW-0961">Cell wall biogenesis/degradation</keyword>
<dbReference type="GO" id="GO:0030288">
    <property type="term" value="C:outer membrane-bounded periplasmic space"/>
    <property type="evidence" value="ECO:0007669"/>
    <property type="project" value="TreeGrafter"/>
</dbReference>
<dbReference type="GO" id="GO:0071555">
    <property type="term" value="P:cell wall organization"/>
    <property type="evidence" value="ECO:0007669"/>
    <property type="project" value="UniProtKB-KW"/>
</dbReference>
<evidence type="ECO:0000256" key="1">
    <source>
        <dbReference type="ARBA" id="ARBA00022801"/>
    </source>
</evidence>
<gene>
    <name evidence="5" type="ORF">CQU01_10500</name>
</gene>
<dbReference type="InterPro" id="IPR050695">
    <property type="entry name" value="N-acetylmuramoyl_amidase_3"/>
</dbReference>
<keyword evidence="1" id="KW-0378">Hydrolase</keyword>
<dbReference type="PANTHER" id="PTHR30404">
    <property type="entry name" value="N-ACETYLMURAMOYL-L-ALANINE AMIDASE"/>
    <property type="match status" value="1"/>
</dbReference>
<feature type="domain" description="SH3b" evidence="4">
    <location>
        <begin position="31"/>
        <end position="93"/>
    </location>
</feature>
<dbReference type="SMART" id="SM00646">
    <property type="entry name" value="Ami_3"/>
    <property type="match status" value="1"/>
</dbReference>
<dbReference type="EMBL" id="BJXW01000010">
    <property type="protein sequence ID" value="GEN30812.1"/>
    <property type="molecule type" value="Genomic_DNA"/>
</dbReference>
<dbReference type="PROSITE" id="PS51781">
    <property type="entry name" value="SH3B"/>
    <property type="match status" value="1"/>
</dbReference>
<dbReference type="AlphaFoldDB" id="A0A511V0F4"/>
<evidence type="ECO:0000313" key="6">
    <source>
        <dbReference type="Proteomes" id="UP000321491"/>
    </source>
</evidence>
<dbReference type="Gene3D" id="3.40.630.40">
    <property type="entry name" value="Zn-dependent exopeptidases"/>
    <property type="match status" value="1"/>
</dbReference>
<sequence length="335" mass="38539">MGNIRVVIFMTIIFVFIFIFMPTVKVQAESGEVYQVKSTQLNMRTQPSGDAEIVGQLGFGSELMIFEEVNGWVKTFFNGQPVWVARQFIERNETDIQQEKSKTDKQSKIDNEERNQETERVEHNVTDFIPERKATDIQVVKPRPVQLSKDTLTTETSLDKLHIVIDAGHGGEDVGAVHHNIREKDLTLQMAQQVANHLENAGANVTLTRNNDYFLSLENRVHVAEQREADAFISLHFDAYTDTHVKGLSTYYTDRQSEKLAHTIQMYLINQTGMNDRGVKQAQFYVLRENKQKAILIELGFLTNPDDFRFIQTNDYKEKVAEAIFQGLHQHFYAH</sequence>
<dbReference type="Gene3D" id="2.30.30.40">
    <property type="entry name" value="SH3 Domains"/>
    <property type="match status" value="1"/>
</dbReference>
<dbReference type="InterPro" id="IPR002508">
    <property type="entry name" value="MurNAc-LAA_cat"/>
</dbReference>
<proteinExistence type="predicted"/>
<protein>
    <recommendedName>
        <fullName evidence="4">SH3b domain-containing protein</fullName>
    </recommendedName>
</protein>
<dbReference type="CDD" id="cd02696">
    <property type="entry name" value="MurNAc-LAA"/>
    <property type="match status" value="1"/>
</dbReference>
<accession>A0A511V0F4</accession>
<feature type="region of interest" description="Disordered" evidence="3">
    <location>
        <begin position="95"/>
        <end position="120"/>
    </location>
</feature>
<dbReference type="Pfam" id="PF08239">
    <property type="entry name" value="SH3_3"/>
    <property type="match status" value="1"/>
</dbReference>
<organism evidence="5 6">
    <name type="scientific">Cerasibacillus quisquiliarum</name>
    <dbReference type="NCBI Taxonomy" id="227865"/>
    <lineage>
        <taxon>Bacteria</taxon>
        <taxon>Bacillati</taxon>
        <taxon>Bacillota</taxon>
        <taxon>Bacilli</taxon>
        <taxon>Bacillales</taxon>
        <taxon>Bacillaceae</taxon>
        <taxon>Cerasibacillus</taxon>
    </lineage>
</organism>
<dbReference type="InterPro" id="IPR003646">
    <property type="entry name" value="SH3-like_bac-type"/>
</dbReference>
<comment type="caution">
    <text evidence="5">The sequence shown here is derived from an EMBL/GenBank/DDBJ whole genome shotgun (WGS) entry which is preliminary data.</text>
</comment>
<evidence type="ECO:0000256" key="3">
    <source>
        <dbReference type="SAM" id="MobiDB-lite"/>
    </source>
</evidence>
<dbReference type="Pfam" id="PF01520">
    <property type="entry name" value="Amidase_3"/>
    <property type="match status" value="1"/>
</dbReference>